<sequence length="419" mass="45393">MGHCNEVTPGSLHLLGLWLHVSPHRLHTSALSQSSALYPYTFNTPCGGMVHACEDPGHVSIGRQQLEFWRRRRASGGPVGVGRRAAASGDRQRCRGVGTSGHCIGVGRSLGHRGTVEHRRPRRGIGVKGGRSDDSIRKFAMAHWQYISEIGVKIECAGACAIDEGWPRAIAKVGVSTISTKTRALGRRKWKDTEGDARSGGSQVVIRGSEDDRRSGICQRLPQPPTAGLPPINIYADLSGFRGNNKDARQLGCTTAIEEALIPISACRCLYVAVPKRRGPDCPGPHLHRCKSCTADGREVERGLACDPGAPASPQTRVTRRRSRRRSSTRRISTDDGAPCGIRPASASEPPVLFSLASNLTHRLRAPRSTCADPDVDPDSQSQHLSPTGRRQSIHSLHESVRDADIYFVIVILLSRPSP</sequence>
<feature type="region of interest" description="Disordered" evidence="1">
    <location>
        <begin position="368"/>
        <end position="395"/>
    </location>
</feature>
<protein>
    <submittedName>
        <fullName evidence="2">Uncharacterized protein</fullName>
    </submittedName>
</protein>
<evidence type="ECO:0000313" key="3">
    <source>
        <dbReference type="Proteomes" id="UP001219525"/>
    </source>
</evidence>
<feature type="compositionally biased region" description="Polar residues" evidence="1">
    <location>
        <begin position="379"/>
        <end position="395"/>
    </location>
</feature>
<reference evidence="2" key="1">
    <citation type="submission" date="2023-03" db="EMBL/GenBank/DDBJ databases">
        <title>Massive genome expansion in bonnet fungi (Mycena s.s.) driven by repeated elements and novel gene families across ecological guilds.</title>
        <authorList>
            <consortium name="Lawrence Berkeley National Laboratory"/>
            <person name="Harder C.B."/>
            <person name="Miyauchi S."/>
            <person name="Viragh M."/>
            <person name="Kuo A."/>
            <person name="Thoen E."/>
            <person name="Andreopoulos B."/>
            <person name="Lu D."/>
            <person name="Skrede I."/>
            <person name="Drula E."/>
            <person name="Henrissat B."/>
            <person name="Morin E."/>
            <person name="Kohler A."/>
            <person name="Barry K."/>
            <person name="LaButti K."/>
            <person name="Morin E."/>
            <person name="Salamov A."/>
            <person name="Lipzen A."/>
            <person name="Mereny Z."/>
            <person name="Hegedus B."/>
            <person name="Baldrian P."/>
            <person name="Stursova M."/>
            <person name="Weitz H."/>
            <person name="Taylor A."/>
            <person name="Grigoriev I.V."/>
            <person name="Nagy L.G."/>
            <person name="Martin F."/>
            <person name="Kauserud H."/>
        </authorList>
    </citation>
    <scope>NUCLEOTIDE SEQUENCE</scope>
    <source>
        <strain evidence="2">9144</strain>
    </source>
</reference>
<organism evidence="2 3">
    <name type="scientific">Mycena pura</name>
    <dbReference type="NCBI Taxonomy" id="153505"/>
    <lineage>
        <taxon>Eukaryota</taxon>
        <taxon>Fungi</taxon>
        <taxon>Dikarya</taxon>
        <taxon>Basidiomycota</taxon>
        <taxon>Agaricomycotina</taxon>
        <taxon>Agaricomycetes</taxon>
        <taxon>Agaricomycetidae</taxon>
        <taxon>Agaricales</taxon>
        <taxon>Marasmiineae</taxon>
        <taxon>Mycenaceae</taxon>
        <taxon>Mycena</taxon>
    </lineage>
</organism>
<dbReference type="AlphaFoldDB" id="A0AAD6Y947"/>
<proteinExistence type="predicted"/>
<keyword evidence="3" id="KW-1185">Reference proteome</keyword>
<evidence type="ECO:0000313" key="2">
    <source>
        <dbReference type="EMBL" id="KAJ7208223.1"/>
    </source>
</evidence>
<gene>
    <name evidence="2" type="ORF">GGX14DRAFT_395884</name>
</gene>
<accession>A0AAD6Y947</accession>
<dbReference type="EMBL" id="JARJCW010000034">
    <property type="protein sequence ID" value="KAJ7208223.1"/>
    <property type="molecule type" value="Genomic_DNA"/>
</dbReference>
<evidence type="ECO:0000256" key="1">
    <source>
        <dbReference type="SAM" id="MobiDB-lite"/>
    </source>
</evidence>
<feature type="region of interest" description="Disordered" evidence="1">
    <location>
        <begin position="304"/>
        <end position="346"/>
    </location>
</feature>
<comment type="caution">
    <text evidence="2">The sequence shown here is derived from an EMBL/GenBank/DDBJ whole genome shotgun (WGS) entry which is preliminary data.</text>
</comment>
<dbReference type="Proteomes" id="UP001219525">
    <property type="component" value="Unassembled WGS sequence"/>
</dbReference>
<feature type="compositionally biased region" description="Basic residues" evidence="1">
    <location>
        <begin position="318"/>
        <end position="329"/>
    </location>
</feature>
<name>A0AAD6Y947_9AGAR</name>